<reference evidence="1" key="1">
    <citation type="submission" date="2013-11" db="EMBL/GenBank/DDBJ databases">
        <title>Genome sequence of the fusiform rust pathogen reveals effectors for host alternation and coevolution with pine.</title>
        <authorList>
            <consortium name="DOE Joint Genome Institute"/>
            <person name="Smith K."/>
            <person name="Pendleton A."/>
            <person name="Kubisiak T."/>
            <person name="Anderson C."/>
            <person name="Salamov A."/>
            <person name="Aerts A."/>
            <person name="Riley R."/>
            <person name="Clum A."/>
            <person name="Lindquist E."/>
            <person name="Ence D."/>
            <person name="Campbell M."/>
            <person name="Kronenberg Z."/>
            <person name="Feau N."/>
            <person name="Dhillon B."/>
            <person name="Hamelin R."/>
            <person name="Burleigh J."/>
            <person name="Smith J."/>
            <person name="Yandell M."/>
            <person name="Nelson C."/>
            <person name="Grigoriev I."/>
            <person name="Davis J."/>
        </authorList>
    </citation>
    <scope>NUCLEOTIDE SEQUENCE</scope>
    <source>
        <strain evidence="1">G11</strain>
    </source>
</reference>
<protein>
    <submittedName>
        <fullName evidence="1">Uncharacterized protein</fullName>
    </submittedName>
</protein>
<dbReference type="EMBL" id="MU167224">
    <property type="protein sequence ID" value="KAG0149811.1"/>
    <property type="molecule type" value="Genomic_DNA"/>
</dbReference>
<gene>
    <name evidence="1" type="ORF">CROQUDRAFT_39177</name>
</gene>
<proteinExistence type="predicted"/>
<sequence>RKILVANGLMPEKESKGGSDCFILSRPDTQLSTPTFRSSVALTGSIDTCEFLVVIPNKM</sequence>
<dbReference type="Proteomes" id="UP000886653">
    <property type="component" value="Unassembled WGS sequence"/>
</dbReference>
<name>A0A9P6TEQ6_9BASI</name>
<feature type="non-terminal residue" evidence="1">
    <location>
        <position position="1"/>
    </location>
</feature>
<evidence type="ECO:0000313" key="2">
    <source>
        <dbReference type="Proteomes" id="UP000886653"/>
    </source>
</evidence>
<comment type="caution">
    <text evidence="1">The sequence shown here is derived from an EMBL/GenBank/DDBJ whole genome shotgun (WGS) entry which is preliminary data.</text>
</comment>
<dbReference type="AlphaFoldDB" id="A0A9P6TEQ6"/>
<keyword evidence="2" id="KW-1185">Reference proteome</keyword>
<accession>A0A9P6TEQ6</accession>
<organism evidence="1 2">
    <name type="scientific">Cronartium quercuum f. sp. fusiforme G11</name>
    <dbReference type="NCBI Taxonomy" id="708437"/>
    <lineage>
        <taxon>Eukaryota</taxon>
        <taxon>Fungi</taxon>
        <taxon>Dikarya</taxon>
        <taxon>Basidiomycota</taxon>
        <taxon>Pucciniomycotina</taxon>
        <taxon>Pucciniomycetes</taxon>
        <taxon>Pucciniales</taxon>
        <taxon>Coleosporiaceae</taxon>
        <taxon>Cronartium</taxon>
    </lineage>
</organism>
<evidence type="ECO:0000313" key="1">
    <source>
        <dbReference type="EMBL" id="KAG0149811.1"/>
    </source>
</evidence>